<dbReference type="InterPro" id="IPR050300">
    <property type="entry name" value="GDXG_lipolytic_enzyme"/>
</dbReference>
<dbReference type="PANTHER" id="PTHR48081">
    <property type="entry name" value="AB HYDROLASE SUPERFAMILY PROTEIN C4A8.06C"/>
    <property type="match status" value="1"/>
</dbReference>
<gene>
    <name evidence="3" type="ORF">INP51_01725</name>
</gene>
<dbReference type="InterPro" id="IPR013094">
    <property type="entry name" value="AB_hydrolase_3"/>
</dbReference>
<evidence type="ECO:0000313" key="3">
    <source>
        <dbReference type="EMBL" id="QOV19720.1"/>
    </source>
</evidence>
<keyword evidence="1 3" id="KW-0378">Hydrolase</keyword>
<keyword evidence="4" id="KW-1185">Reference proteome</keyword>
<proteinExistence type="predicted"/>
<name>A0A7M2RK59_9FIRM</name>
<dbReference type="EMBL" id="CP063304">
    <property type="protein sequence ID" value="QOV19720.1"/>
    <property type="molecule type" value="Genomic_DNA"/>
</dbReference>
<accession>A0A7M2RK59</accession>
<dbReference type="GO" id="GO:0016787">
    <property type="term" value="F:hydrolase activity"/>
    <property type="evidence" value="ECO:0007669"/>
    <property type="project" value="UniProtKB-KW"/>
</dbReference>
<dbReference type="RefSeq" id="WP_193736040.1">
    <property type="nucleotide sequence ID" value="NZ_CP063304.1"/>
</dbReference>
<protein>
    <submittedName>
        <fullName evidence="3">Alpha/beta hydrolase</fullName>
    </submittedName>
</protein>
<dbReference type="SUPFAM" id="SSF53474">
    <property type="entry name" value="alpha/beta-Hydrolases"/>
    <property type="match status" value="1"/>
</dbReference>
<evidence type="ECO:0000259" key="2">
    <source>
        <dbReference type="Pfam" id="PF07859"/>
    </source>
</evidence>
<organism evidence="3 4">
    <name type="scientific">Blautia liquoris</name>
    <dbReference type="NCBI Taxonomy" id="2779518"/>
    <lineage>
        <taxon>Bacteria</taxon>
        <taxon>Bacillati</taxon>
        <taxon>Bacillota</taxon>
        <taxon>Clostridia</taxon>
        <taxon>Lachnospirales</taxon>
        <taxon>Lachnospiraceae</taxon>
        <taxon>Blautia</taxon>
    </lineage>
</organism>
<dbReference type="InterPro" id="IPR029058">
    <property type="entry name" value="AB_hydrolase_fold"/>
</dbReference>
<dbReference type="KEGG" id="bliq:INP51_01725"/>
<reference evidence="3 4" key="1">
    <citation type="submission" date="2020-10" db="EMBL/GenBank/DDBJ databases">
        <title>Blautia liquoris sp.nov., isolated from the mud in a fermentation cellar used for the production of Chinese strong-flavoured liquor.</title>
        <authorList>
            <person name="Lu L."/>
        </authorList>
    </citation>
    <scope>NUCLEOTIDE SEQUENCE [LARGE SCALE GENOMIC DNA]</scope>
    <source>
        <strain evidence="3 4">LZLJ-3</strain>
    </source>
</reference>
<dbReference type="Gene3D" id="3.40.50.1820">
    <property type="entry name" value="alpha/beta hydrolase"/>
    <property type="match status" value="1"/>
</dbReference>
<sequence length="282" mass="32303">MLEQYKLLLSETPYLKHATIYCDPKIRQTACILYFHGGGLLYGSRDDLPQPHLQILTKAGYTIIAFDYPLAPAARISMILEDVIDSVNDYIKRPQAYTKERLPYFLWGRSAGAYLCLIAASGNRLLNPPNGIISYYGYGFVSDGWFDSPTSYYCSFPPVDKSCLKSLPSEIHGSGSLDTHYSAYVYARQTGLWRSLFYQGREKDFFLQYSLRAYQQLPCPLFCAHSTSDPDVPYAEFLELCKKYQPKRFVVSGIIHDFDRQPDHPDTVRLLESTLCFIKKRL</sequence>
<dbReference type="AlphaFoldDB" id="A0A7M2RK59"/>
<dbReference type="Pfam" id="PF07859">
    <property type="entry name" value="Abhydrolase_3"/>
    <property type="match status" value="1"/>
</dbReference>
<evidence type="ECO:0000313" key="4">
    <source>
        <dbReference type="Proteomes" id="UP000593601"/>
    </source>
</evidence>
<dbReference type="Proteomes" id="UP000593601">
    <property type="component" value="Chromosome"/>
</dbReference>
<evidence type="ECO:0000256" key="1">
    <source>
        <dbReference type="ARBA" id="ARBA00022801"/>
    </source>
</evidence>
<feature type="domain" description="Alpha/beta hydrolase fold-3" evidence="2">
    <location>
        <begin position="32"/>
        <end position="137"/>
    </location>
</feature>